<feature type="transmembrane region" description="Helical" evidence="6">
    <location>
        <begin position="341"/>
        <end position="361"/>
    </location>
</feature>
<evidence type="ECO:0000256" key="3">
    <source>
        <dbReference type="ARBA" id="ARBA00022989"/>
    </source>
</evidence>
<dbReference type="AlphaFoldDB" id="G3H6P2"/>
<dbReference type="PANTHER" id="PTHR22950:SF190">
    <property type="entry name" value="NEUTRAL AMINO ACID UNIPORTER 4"/>
    <property type="match status" value="1"/>
</dbReference>
<dbReference type="InParanoid" id="G3H6P2"/>
<organism evidence="8 9">
    <name type="scientific">Cricetulus griseus</name>
    <name type="common">Chinese hamster</name>
    <name type="synonym">Cricetulus barabensis griseus</name>
    <dbReference type="NCBI Taxonomy" id="10029"/>
    <lineage>
        <taxon>Eukaryota</taxon>
        <taxon>Metazoa</taxon>
        <taxon>Chordata</taxon>
        <taxon>Craniata</taxon>
        <taxon>Vertebrata</taxon>
        <taxon>Euteleostomi</taxon>
        <taxon>Mammalia</taxon>
        <taxon>Eutheria</taxon>
        <taxon>Euarchontoglires</taxon>
        <taxon>Glires</taxon>
        <taxon>Rodentia</taxon>
        <taxon>Myomorpha</taxon>
        <taxon>Muroidea</taxon>
        <taxon>Cricetidae</taxon>
        <taxon>Cricetinae</taxon>
        <taxon>Cricetulus</taxon>
    </lineage>
</organism>
<gene>
    <name evidence="8" type="ORF">I79_006009</name>
</gene>
<keyword evidence="3 6" id="KW-1133">Transmembrane helix</keyword>
<dbReference type="eggNOG" id="KOG1304">
    <property type="taxonomic scope" value="Eukaryota"/>
</dbReference>
<evidence type="ECO:0000313" key="8">
    <source>
        <dbReference type="EMBL" id="EGV99604.1"/>
    </source>
</evidence>
<name>G3H6P2_CRIGR</name>
<evidence type="ECO:0000313" key="9">
    <source>
        <dbReference type="Proteomes" id="UP000001075"/>
    </source>
</evidence>
<dbReference type="InterPro" id="IPR013057">
    <property type="entry name" value="AA_transpt_TM"/>
</dbReference>
<evidence type="ECO:0000259" key="7">
    <source>
        <dbReference type="Pfam" id="PF01490"/>
    </source>
</evidence>
<feature type="transmembrane region" description="Helical" evidence="6">
    <location>
        <begin position="196"/>
        <end position="217"/>
    </location>
</feature>
<feature type="domain" description="Amino acid transporter transmembrane" evidence="7">
    <location>
        <begin position="91"/>
        <end position="363"/>
    </location>
</feature>
<feature type="transmembrane region" description="Helical" evidence="6">
    <location>
        <begin position="237"/>
        <end position="262"/>
    </location>
</feature>
<dbReference type="EMBL" id="JH000178">
    <property type="protein sequence ID" value="EGV99604.1"/>
    <property type="molecule type" value="Genomic_DNA"/>
</dbReference>
<dbReference type="FunCoup" id="G3H6P2">
    <property type="interactions" value="335"/>
</dbReference>
<dbReference type="GO" id="GO:0005774">
    <property type="term" value="C:vacuolar membrane"/>
    <property type="evidence" value="ECO:0007669"/>
    <property type="project" value="TreeGrafter"/>
</dbReference>
<dbReference type="PANTHER" id="PTHR22950">
    <property type="entry name" value="AMINO ACID TRANSPORTER"/>
    <property type="match status" value="1"/>
</dbReference>
<evidence type="ECO:0000256" key="4">
    <source>
        <dbReference type="ARBA" id="ARBA00023136"/>
    </source>
</evidence>
<dbReference type="GO" id="GO:0015193">
    <property type="term" value="F:L-proline transmembrane transporter activity"/>
    <property type="evidence" value="ECO:0007669"/>
    <property type="project" value="TreeGrafter"/>
</dbReference>
<feature type="transmembrane region" description="Helical" evidence="6">
    <location>
        <begin position="164"/>
        <end position="184"/>
    </location>
</feature>
<feature type="transmembrane region" description="Helical" evidence="6">
    <location>
        <begin position="100"/>
        <end position="117"/>
    </location>
</feature>
<dbReference type="STRING" id="10029.G3H6P2"/>
<sequence>MDVMRPLINEQNFDGTSDEEPEQTLLPVQKHYQLDGQHGISFVQTLMHLLKGNIGTGLLGLPLAIKNAGIVVHEGFLESTVFVSNSTDPSHACERRSVDLRVYMLCFLPFIILLVFIRELKNLFILSFLANISMAASLVIIYQYVVRNMPDPYNLPIVAGWKKYPLFFGTAVFAFEGIGVVLPLENQMKESKRFPQALNIGMAVVTVLYVSLATLGYMCFRDEIKGSITLNLPQDMWLYRSVKILYSFGIFVTYSIQFYVPAEIIIPGVTARLHAKWKRICEFGIRSFLVSITCAGAVLIPRLDIVISFVGAVSSSTLALILPPIVEILTFSKEHYNIWMVLKNISIAFTGVVGFLLGTYVTVEEILYPTTVAVAGAPQGLSLNVNSTCFASGLK</sequence>
<evidence type="ECO:0000256" key="5">
    <source>
        <dbReference type="SAM" id="MobiDB-lite"/>
    </source>
</evidence>
<protein>
    <submittedName>
        <fullName evidence="8">Proton-coupled amino acid transporter 4</fullName>
    </submittedName>
</protein>
<dbReference type="GO" id="GO:0015180">
    <property type="term" value="F:L-alanine transmembrane transporter activity"/>
    <property type="evidence" value="ECO:0007669"/>
    <property type="project" value="TreeGrafter"/>
</dbReference>
<dbReference type="Pfam" id="PF01490">
    <property type="entry name" value="Aa_trans"/>
    <property type="match status" value="1"/>
</dbReference>
<evidence type="ECO:0000256" key="2">
    <source>
        <dbReference type="ARBA" id="ARBA00022692"/>
    </source>
</evidence>
<reference evidence="9" key="1">
    <citation type="journal article" date="2011" name="Nat. Biotechnol.">
        <title>The genomic sequence of the Chinese hamster ovary (CHO)-K1 cell line.</title>
        <authorList>
            <person name="Xu X."/>
            <person name="Nagarajan H."/>
            <person name="Lewis N.E."/>
            <person name="Pan S."/>
            <person name="Cai Z."/>
            <person name="Liu X."/>
            <person name="Chen W."/>
            <person name="Xie M."/>
            <person name="Wang W."/>
            <person name="Hammond S."/>
            <person name="Andersen M.R."/>
            <person name="Neff N."/>
            <person name="Passarelli B."/>
            <person name="Koh W."/>
            <person name="Fan H.C."/>
            <person name="Wang J."/>
            <person name="Gui Y."/>
            <person name="Lee K.H."/>
            <person name="Betenbaugh M.J."/>
            <person name="Quake S.R."/>
            <person name="Famili I."/>
            <person name="Palsson B.O."/>
            <person name="Wang J."/>
        </authorList>
    </citation>
    <scope>NUCLEOTIDE SEQUENCE [LARGE SCALE GENOMIC DNA]</scope>
    <source>
        <strain evidence="9">CHO K1 cell line</strain>
    </source>
</reference>
<keyword evidence="4 6" id="KW-0472">Membrane</keyword>
<comment type="subcellular location">
    <subcellularLocation>
        <location evidence="1">Membrane</location>
        <topology evidence="1">Multi-pass membrane protein</topology>
    </subcellularLocation>
</comment>
<keyword evidence="2 6" id="KW-0812">Transmembrane</keyword>
<evidence type="ECO:0000256" key="1">
    <source>
        <dbReference type="ARBA" id="ARBA00004141"/>
    </source>
</evidence>
<feature type="transmembrane region" description="Helical" evidence="6">
    <location>
        <begin position="306"/>
        <end position="329"/>
    </location>
</feature>
<accession>G3H6P2</accession>
<dbReference type="Proteomes" id="UP000001075">
    <property type="component" value="Unassembled WGS sequence"/>
</dbReference>
<feature type="region of interest" description="Disordered" evidence="5">
    <location>
        <begin position="1"/>
        <end position="20"/>
    </location>
</feature>
<proteinExistence type="predicted"/>
<feature type="transmembrane region" description="Helical" evidence="6">
    <location>
        <begin position="283"/>
        <end position="300"/>
    </location>
</feature>
<evidence type="ECO:0000256" key="6">
    <source>
        <dbReference type="SAM" id="Phobius"/>
    </source>
</evidence>
<feature type="transmembrane region" description="Helical" evidence="6">
    <location>
        <begin position="124"/>
        <end position="144"/>
    </location>
</feature>